<comment type="caution">
    <text evidence="2">The sequence shown here is derived from an EMBL/GenBank/DDBJ whole genome shotgun (WGS) entry which is preliminary data.</text>
</comment>
<accession>X0WA63</accession>
<organism evidence="2">
    <name type="scientific">marine sediment metagenome</name>
    <dbReference type="NCBI Taxonomy" id="412755"/>
    <lineage>
        <taxon>unclassified sequences</taxon>
        <taxon>metagenomes</taxon>
        <taxon>ecological metagenomes</taxon>
    </lineage>
</organism>
<dbReference type="SUPFAM" id="SSF47413">
    <property type="entry name" value="lambda repressor-like DNA-binding domains"/>
    <property type="match status" value="1"/>
</dbReference>
<protein>
    <recommendedName>
        <fullName evidence="1">HTH cro/C1-type domain-containing protein</fullName>
    </recommendedName>
</protein>
<dbReference type="CDD" id="cd00093">
    <property type="entry name" value="HTH_XRE"/>
    <property type="match status" value="1"/>
</dbReference>
<sequence>MKNDFELYYTAGMMLRQIRQDRKMTLEYVSEKMNCTLATIQRYESGERKFKIELLQEILNIYHIDYYDFVAEMQDRAYGTKTYKGDNKLLLKLKLLDDVEKRAVYTLIDFFISE</sequence>
<feature type="domain" description="HTH cro/C1-type" evidence="1">
    <location>
        <begin position="15"/>
        <end position="69"/>
    </location>
</feature>
<evidence type="ECO:0000313" key="2">
    <source>
        <dbReference type="EMBL" id="GAG27525.1"/>
    </source>
</evidence>
<dbReference type="PROSITE" id="PS50943">
    <property type="entry name" value="HTH_CROC1"/>
    <property type="match status" value="1"/>
</dbReference>
<name>X0WA63_9ZZZZ</name>
<dbReference type="InterPro" id="IPR001387">
    <property type="entry name" value="Cro/C1-type_HTH"/>
</dbReference>
<proteinExistence type="predicted"/>
<dbReference type="Gene3D" id="1.10.260.40">
    <property type="entry name" value="lambda repressor-like DNA-binding domains"/>
    <property type="match status" value="1"/>
</dbReference>
<dbReference type="InterPro" id="IPR010982">
    <property type="entry name" value="Lambda_DNA-bd_dom_sf"/>
</dbReference>
<dbReference type="Pfam" id="PF01381">
    <property type="entry name" value="HTH_3"/>
    <property type="match status" value="1"/>
</dbReference>
<feature type="non-terminal residue" evidence="2">
    <location>
        <position position="114"/>
    </location>
</feature>
<gene>
    <name evidence="2" type="ORF">S01H1_48311</name>
</gene>
<dbReference type="EMBL" id="BARS01031020">
    <property type="protein sequence ID" value="GAG27525.1"/>
    <property type="molecule type" value="Genomic_DNA"/>
</dbReference>
<dbReference type="AlphaFoldDB" id="X0WA63"/>
<dbReference type="SMART" id="SM00530">
    <property type="entry name" value="HTH_XRE"/>
    <property type="match status" value="1"/>
</dbReference>
<dbReference type="GO" id="GO:0003677">
    <property type="term" value="F:DNA binding"/>
    <property type="evidence" value="ECO:0007669"/>
    <property type="project" value="InterPro"/>
</dbReference>
<evidence type="ECO:0000259" key="1">
    <source>
        <dbReference type="PROSITE" id="PS50943"/>
    </source>
</evidence>
<reference evidence="2" key="1">
    <citation type="journal article" date="2014" name="Front. Microbiol.">
        <title>High frequency of phylogenetically diverse reductive dehalogenase-homologous genes in deep subseafloor sedimentary metagenomes.</title>
        <authorList>
            <person name="Kawai M."/>
            <person name="Futagami T."/>
            <person name="Toyoda A."/>
            <person name="Takaki Y."/>
            <person name="Nishi S."/>
            <person name="Hori S."/>
            <person name="Arai W."/>
            <person name="Tsubouchi T."/>
            <person name="Morono Y."/>
            <person name="Uchiyama I."/>
            <person name="Ito T."/>
            <person name="Fujiyama A."/>
            <person name="Inagaki F."/>
            <person name="Takami H."/>
        </authorList>
    </citation>
    <scope>NUCLEOTIDE SEQUENCE</scope>
    <source>
        <strain evidence="2">Expedition CK06-06</strain>
    </source>
</reference>